<evidence type="ECO:0000313" key="1">
    <source>
        <dbReference type="EMBL" id="PSK91613.1"/>
    </source>
</evidence>
<dbReference type="Proteomes" id="UP000240572">
    <property type="component" value="Unassembled WGS sequence"/>
</dbReference>
<keyword evidence="2" id="KW-1185">Reference proteome</keyword>
<dbReference type="AlphaFoldDB" id="A0A2P8D325"/>
<protein>
    <submittedName>
        <fullName evidence="1">Uncharacterized protein</fullName>
    </submittedName>
</protein>
<dbReference type="OrthoDB" id="879470at2"/>
<comment type="caution">
    <text evidence="1">The sequence shown here is derived from an EMBL/GenBank/DDBJ whole genome shotgun (WGS) entry which is preliminary data.</text>
</comment>
<dbReference type="EMBL" id="PYGD01000005">
    <property type="protein sequence ID" value="PSK91613.1"/>
    <property type="molecule type" value="Genomic_DNA"/>
</dbReference>
<proteinExistence type="predicted"/>
<dbReference type="RefSeq" id="WP_146146755.1">
    <property type="nucleotide sequence ID" value="NZ_PYGD01000005.1"/>
</dbReference>
<evidence type="ECO:0000313" key="2">
    <source>
        <dbReference type="Proteomes" id="UP000240572"/>
    </source>
</evidence>
<organism evidence="1 2">
    <name type="scientific">Taibaiella chishuiensis</name>
    <dbReference type="NCBI Taxonomy" id="1434707"/>
    <lineage>
        <taxon>Bacteria</taxon>
        <taxon>Pseudomonadati</taxon>
        <taxon>Bacteroidota</taxon>
        <taxon>Chitinophagia</taxon>
        <taxon>Chitinophagales</taxon>
        <taxon>Chitinophagaceae</taxon>
        <taxon>Taibaiella</taxon>
    </lineage>
</organism>
<accession>A0A2P8D325</accession>
<name>A0A2P8D325_9BACT</name>
<sequence length="197" mass="22680">MEAAIAERLRALGAVVAPAAGAGFEEQWRAVRFGHGLFDQDWDVYGIDQYYTGNRALYHDDRTAFYDNLVAHYYSDHELPYGQDFHRDWLFTPFRAGSKDHGELDGLVEEDEVREVVAGTELDFICIFSSYGYPDHYFVCLTDPQPGNPTVYSTDHEQFFSEIESEGPLEEFLKRYMTRAEFREVVITYLDAKVAKS</sequence>
<gene>
    <name evidence="1" type="ORF">B0I18_105198</name>
</gene>
<reference evidence="1 2" key="1">
    <citation type="submission" date="2018-03" db="EMBL/GenBank/DDBJ databases">
        <title>Genomic Encyclopedia of Type Strains, Phase III (KMG-III): the genomes of soil and plant-associated and newly described type strains.</title>
        <authorList>
            <person name="Whitman W."/>
        </authorList>
    </citation>
    <scope>NUCLEOTIDE SEQUENCE [LARGE SCALE GENOMIC DNA]</scope>
    <source>
        <strain evidence="1 2">CGMCC 1.12700</strain>
    </source>
</reference>